<reference evidence="1 2" key="1">
    <citation type="journal article" date="2022" name="Genome Biol. Evol.">
        <title>The Spruce Budworm Genome: Reconstructing the Evolutionary History of Antifreeze Proteins.</title>
        <authorList>
            <person name="Beliveau C."/>
            <person name="Gagne P."/>
            <person name="Picq S."/>
            <person name="Vernygora O."/>
            <person name="Keeling C.I."/>
            <person name="Pinkney K."/>
            <person name="Doucet D."/>
            <person name="Wen F."/>
            <person name="Johnston J.S."/>
            <person name="Maaroufi H."/>
            <person name="Boyle B."/>
            <person name="Laroche J."/>
            <person name="Dewar K."/>
            <person name="Juretic N."/>
            <person name="Blackburn G."/>
            <person name="Nisole A."/>
            <person name="Brunet B."/>
            <person name="Brandao M."/>
            <person name="Lumley L."/>
            <person name="Duan J."/>
            <person name="Quan G."/>
            <person name="Lucarotti C.J."/>
            <person name="Roe A.D."/>
            <person name="Sperling F.A.H."/>
            <person name="Levesque R.C."/>
            <person name="Cusson M."/>
        </authorList>
    </citation>
    <scope>NUCLEOTIDE SEQUENCE [LARGE SCALE GENOMIC DNA]</scope>
    <source>
        <strain evidence="1">Glfc:IPQL:Cfum</strain>
    </source>
</reference>
<evidence type="ECO:0000313" key="2">
    <source>
        <dbReference type="Proteomes" id="UP001064048"/>
    </source>
</evidence>
<proteinExistence type="predicted"/>
<sequence>MAKEMMIVFVYDTQCCTEEEDDPIDAVLYFHPGWVSDTQRHALAGQVVGAAHCVKSLFAAPVAVTLQSGKFIIREYGRYILAIGSDRNIPDWVLKNRASLLTSMIKVYHGDLQTLAAQLPEPRRLAEKLYQVFETYLPVLQYGCHIFQRVPMLSLPKSATSVYLDSMHILEQCRKLRGVLGGIMLYNNKQFLYGSSPKHAKAAFPPIMSEDGVTLFPGPSNTGMEIPTLFFEYTPIEDPVNLSVGISMSVLSGPGKSVTPRIIVATQLPPSLTSYLTVVDPYRIKSPAETLQTATPLPLGAQLLVVYVANKMYSRLKREADKMQEFSQNGEEMIARFKKNQEAERDKRDFPTGMKRDKSLLFTAVPEEDHTMISPPPSESKPPAMPDVVPFTNKPRPRPTKLSLSFKTQMSVDEETKENEKVFTGQTSVCSTPMLEYKRLHGNMLSICQNPDSQHQDKTEAEPDVLKNIENSAKMIENEKRDNKIVIDVNCIADHYINKPEPIRKLASVTDIQETFKNTNRATSKFKLKRSNVPLNDDMSPDQMQKSVSTMTINDPSFPVFRNDGVAISESLFNQYLEQHYASMKQDASKENNMFTFNMKLCEQKFEGFDSELTKSPQRTPKKIAKDSTKTVDQSRRKSLSLPLKSLSESSDSQMGSDSEAASFKKKLSGVQLTPLMEKLSHLAFSDKSSGYSSRVMTPLELREFTPAAERQITFHDRPKGQRRDSESDGDSDSDLEALPSYTTRAQRCGLFVSGLHNMALLALVDVAAADDADVINSLWETSLNALGNVEAACTEPPGPDAEPCDYSYLTLDPDWGTVRKGGPWAALDIATMGLLHSQLAKDPQLSEMILRSDESVVVGVSLGGAQIYYQESGARGAGPPAPSDPLAAAPLRARRRLHRDHAATII</sequence>
<comment type="caution">
    <text evidence="1">The sequence shown here is derived from an EMBL/GenBank/DDBJ whole genome shotgun (WGS) entry which is preliminary data.</text>
</comment>
<accession>A0ACC0KKM0</accession>
<name>A0ACC0KKM0_CHOFU</name>
<evidence type="ECO:0000313" key="1">
    <source>
        <dbReference type="EMBL" id="KAI8437141.1"/>
    </source>
</evidence>
<keyword evidence="2" id="KW-1185">Reference proteome</keyword>
<dbReference type="Proteomes" id="UP001064048">
    <property type="component" value="Chromosome 17"/>
</dbReference>
<gene>
    <name evidence="1" type="ORF">MSG28_010490</name>
</gene>
<protein>
    <submittedName>
        <fullName evidence="1">Uncharacterized protein</fullName>
    </submittedName>
</protein>
<dbReference type="EMBL" id="CM046117">
    <property type="protein sequence ID" value="KAI8437141.1"/>
    <property type="molecule type" value="Genomic_DNA"/>
</dbReference>
<organism evidence="1 2">
    <name type="scientific">Choristoneura fumiferana</name>
    <name type="common">Spruce budworm moth</name>
    <name type="synonym">Archips fumiferana</name>
    <dbReference type="NCBI Taxonomy" id="7141"/>
    <lineage>
        <taxon>Eukaryota</taxon>
        <taxon>Metazoa</taxon>
        <taxon>Ecdysozoa</taxon>
        <taxon>Arthropoda</taxon>
        <taxon>Hexapoda</taxon>
        <taxon>Insecta</taxon>
        <taxon>Pterygota</taxon>
        <taxon>Neoptera</taxon>
        <taxon>Endopterygota</taxon>
        <taxon>Lepidoptera</taxon>
        <taxon>Glossata</taxon>
        <taxon>Ditrysia</taxon>
        <taxon>Tortricoidea</taxon>
        <taxon>Tortricidae</taxon>
        <taxon>Tortricinae</taxon>
        <taxon>Choristoneura</taxon>
    </lineage>
</organism>